<reference evidence="5 6" key="1">
    <citation type="submission" date="2016-04" db="EMBL/GenBank/DDBJ databases">
        <authorList>
            <person name="Chen L."/>
            <person name="Zhuang W."/>
            <person name="Wang G."/>
        </authorList>
    </citation>
    <scope>NUCLEOTIDE SEQUENCE [LARGE SCALE GENOMIC DNA]</scope>
    <source>
        <strain evidence="6">GR20</strain>
    </source>
</reference>
<evidence type="ECO:0000256" key="1">
    <source>
        <dbReference type="ARBA" id="ARBA00022793"/>
    </source>
</evidence>
<evidence type="ECO:0000256" key="3">
    <source>
        <dbReference type="ARBA" id="ARBA00023239"/>
    </source>
</evidence>
<evidence type="ECO:0000256" key="4">
    <source>
        <dbReference type="ARBA" id="ARBA00023317"/>
    </source>
</evidence>
<keyword evidence="6" id="KW-1185">Reference proteome</keyword>
<evidence type="ECO:0000313" key="6">
    <source>
        <dbReference type="Proteomes" id="UP000192277"/>
    </source>
</evidence>
<dbReference type="InterPro" id="IPR003817">
    <property type="entry name" value="PS_Dcarbxylase"/>
</dbReference>
<evidence type="ECO:0008006" key="7">
    <source>
        <dbReference type="Google" id="ProtNLM"/>
    </source>
</evidence>
<dbReference type="Pfam" id="PF02666">
    <property type="entry name" value="PS_Dcarbxylase"/>
    <property type="match status" value="1"/>
</dbReference>
<protein>
    <recommendedName>
        <fullName evidence="7">Phosphatidylserine decarboxylase</fullName>
    </recommendedName>
</protein>
<dbReference type="Proteomes" id="UP000192277">
    <property type="component" value="Unassembled WGS sequence"/>
</dbReference>
<evidence type="ECO:0000256" key="2">
    <source>
        <dbReference type="ARBA" id="ARBA00023145"/>
    </source>
</evidence>
<comment type="caution">
    <text evidence="5">The sequence shown here is derived from an EMBL/GenBank/DDBJ whole genome shotgun (WGS) entry which is preliminary data.</text>
</comment>
<proteinExistence type="predicted"/>
<keyword evidence="3" id="KW-0456">Lyase</keyword>
<accession>A0ABX3NZJ9</accession>
<keyword evidence="1" id="KW-0210">Decarboxylase</keyword>
<dbReference type="EMBL" id="LWBO01000007">
    <property type="protein sequence ID" value="OQP50113.1"/>
    <property type="molecule type" value="Genomic_DNA"/>
</dbReference>
<name>A0ABX3NZJ9_9BACT</name>
<dbReference type="PANTHER" id="PTHR10067">
    <property type="entry name" value="PHOSPHATIDYLSERINE DECARBOXYLASE"/>
    <property type="match status" value="1"/>
</dbReference>
<dbReference type="PANTHER" id="PTHR10067:SF13">
    <property type="entry name" value="PHOSPHATIDYLSERINE DECARBOXYLASE"/>
    <property type="match status" value="1"/>
</dbReference>
<sequence>MGDWPIADDSTITVKGETYDIKTLLDGSNYKEAFKEGVFTHSFLAITDYHRFHVPVAGIIREVKKIPATTWIKESKKQDGSLENTDDVGFQFTHTRAHIIMESPVGLVAVMPVGMGHISSVVITAEGKVRFFLRGEP</sequence>
<gene>
    <name evidence="5" type="ORF">A4D02_27145</name>
</gene>
<keyword evidence="2" id="KW-0865">Zymogen</keyword>
<keyword evidence="4" id="KW-0670">Pyruvate</keyword>
<evidence type="ECO:0000313" key="5">
    <source>
        <dbReference type="EMBL" id="OQP50113.1"/>
    </source>
</evidence>
<organism evidence="5 6">
    <name type="scientific">Niastella koreensis</name>
    <dbReference type="NCBI Taxonomy" id="354356"/>
    <lineage>
        <taxon>Bacteria</taxon>
        <taxon>Pseudomonadati</taxon>
        <taxon>Bacteroidota</taxon>
        <taxon>Chitinophagia</taxon>
        <taxon>Chitinophagales</taxon>
        <taxon>Chitinophagaceae</taxon>
        <taxon>Niastella</taxon>
    </lineage>
</organism>